<evidence type="ECO:0000313" key="2">
    <source>
        <dbReference type="Proteomes" id="UP000663873"/>
    </source>
</evidence>
<reference evidence="1" key="1">
    <citation type="submission" date="2021-02" db="EMBL/GenBank/DDBJ databases">
        <authorList>
            <person name="Nowell W R."/>
        </authorList>
    </citation>
    <scope>NUCLEOTIDE SEQUENCE</scope>
</reference>
<comment type="caution">
    <text evidence="1">The sequence shown here is derived from an EMBL/GenBank/DDBJ whole genome shotgun (WGS) entry which is preliminary data.</text>
</comment>
<dbReference type="EMBL" id="CAJOBP010064724">
    <property type="protein sequence ID" value="CAF4862955.1"/>
    <property type="molecule type" value="Genomic_DNA"/>
</dbReference>
<gene>
    <name evidence="1" type="ORF">UJA718_LOCUS43956</name>
</gene>
<protein>
    <submittedName>
        <fullName evidence="1">Uncharacterized protein</fullName>
    </submittedName>
</protein>
<sequence length="50" mass="5969">DDDNGKCDRINSQNCFNKRTHANEMLHGLRYFERASKEGYSHLRHTYPIE</sequence>
<dbReference type="Proteomes" id="UP000663873">
    <property type="component" value="Unassembled WGS sequence"/>
</dbReference>
<dbReference type="AlphaFoldDB" id="A0A821SP59"/>
<keyword evidence="2" id="KW-1185">Reference proteome</keyword>
<organism evidence="1 2">
    <name type="scientific">Rotaria socialis</name>
    <dbReference type="NCBI Taxonomy" id="392032"/>
    <lineage>
        <taxon>Eukaryota</taxon>
        <taxon>Metazoa</taxon>
        <taxon>Spiralia</taxon>
        <taxon>Gnathifera</taxon>
        <taxon>Rotifera</taxon>
        <taxon>Eurotatoria</taxon>
        <taxon>Bdelloidea</taxon>
        <taxon>Philodinida</taxon>
        <taxon>Philodinidae</taxon>
        <taxon>Rotaria</taxon>
    </lineage>
</organism>
<proteinExistence type="predicted"/>
<evidence type="ECO:0000313" key="1">
    <source>
        <dbReference type="EMBL" id="CAF4862955.1"/>
    </source>
</evidence>
<feature type="non-terminal residue" evidence="1">
    <location>
        <position position="1"/>
    </location>
</feature>
<name>A0A821SP59_9BILA</name>
<accession>A0A821SP59</accession>